<gene>
    <name evidence="2" type="ORF">PCOR1329_LOCUS66323</name>
</gene>
<evidence type="ECO:0000256" key="1">
    <source>
        <dbReference type="SAM" id="MobiDB-lite"/>
    </source>
</evidence>
<sequence>MGNPKKRTPAYEKKLLNNKVRRAAKREQDLGKKPAVAKLLREARAAARRSLESVLDARARRSNHRYREKYAANQQAAAAEAVANRRQEQLTEKTAALKSARAELREARAASEQTVKKLQKAQKKTEKAEKKTEEAEEALKKATAPWESWWRTLQVRMRHHLPPWAAKKVRLLAQRGPPRGPANDWG</sequence>
<dbReference type="EMBL" id="CAUYUJ010018535">
    <property type="protein sequence ID" value="CAK0884354.1"/>
    <property type="molecule type" value="Genomic_DNA"/>
</dbReference>
<reference evidence="2" key="1">
    <citation type="submission" date="2023-10" db="EMBL/GenBank/DDBJ databases">
        <authorList>
            <person name="Chen Y."/>
            <person name="Shah S."/>
            <person name="Dougan E. K."/>
            <person name="Thang M."/>
            <person name="Chan C."/>
        </authorList>
    </citation>
    <scope>NUCLEOTIDE SEQUENCE [LARGE SCALE GENOMIC DNA]</scope>
</reference>
<protein>
    <submittedName>
        <fullName evidence="2">Uncharacterized protein</fullName>
    </submittedName>
</protein>
<feature type="region of interest" description="Disordered" evidence="1">
    <location>
        <begin position="108"/>
        <end position="141"/>
    </location>
</feature>
<evidence type="ECO:0000313" key="3">
    <source>
        <dbReference type="Proteomes" id="UP001189429"/>
    </source>
</evidence>
<keyword evidence="3" id="KW-1185">Reference proteome</keyword>
<name>A0ABN9WGL4_9DINO</name>
<organism evidence="2 3">
    <name type="scientific">Prorocentrum cordatum</name>
    <dbReference type="NCBI Taxonomy" id="2364126"/>
    <lineage>
        <taxon>Eukaryota</taxon>
        <taxon>Sar</taxon>
        <taxon>Alveolata</taxon>
        <taxon>Dinophyceae</taxon>
        <taxon>Prorocentrales</taxon>
        <taxon>Prorocentraceae</taxon>
        <taxon>Prorocentrum</taxon>
    </lineage>
</organism>
<evidence type="ECO:0000313" key="2">
    <source>
        <dbReference type="EMBL" id="CAK0884354.1"/>
    </source>
</evidence>
<comment type="caution">
    <text evidence="2">The sequence shown here is derived from an EMBL/GenBank/DDBJ whole genome shotgun (WGS) entry which is preliminary data.</text>
</comment>
<feature type="compositionally biased region" description="Basic and acidic residues" evidence="1">
    <location>
        <begin position="123"/>
        <end position="140"/>
    </location>
</feature>
<accession>A0ABN9WGL4</accession>
<dbReference type="Proteomes" id="UP001189429">
    <property type="component" value="Unassembled WGS sequence"/>
</dbReference>
<proteinExistence type="predicted"/>